<feature type="domain" description="Bacterial virulence protein VirB8" evidence="6">
    <location>
        <begin position="24"/>
        <end position="228"/>
    </location>
</feature>
<dbReference type="GO" id="GO:0016020">
    <property type="term" value="C:membrane"/>
    <property type="evidence" value="ECO:0007669"/>
    <property type="project" value="UniProtKB-SubCell"/>
</dbReference>
<evidence type="ECO:0000256" key="3">
    <source>
        <dbReference type="ARBA" id="ARBA00022989"/>
    </source>
</evidence>
<reference evidence="7" key="1">
    <citation type="journal article" date="2014" name="Int. J. Syst. Evol. Microbiol.">
        <title>Complete genome sequence of Corynebacterium casei LMG S-19264T (=DSM 44701T), isolated from a smear-ripened cheese.</title>
        <authorList>
            <consortium name="US DOE Joint Genome Institute (JGI-PGF)"/>
            <person name="Walter F."/>
            <person name="Albersmeier A."/>
            <person name="Kalinowski J."/>
            <person name="Ruckert C."/>
        </authorList>
    </citation>
    <scope>NUCLEOTIDE SEQUENCE</scope>
    <source>
        <strain evidence="7">CGMCC 1.15758</strain>
    </source>
</reference>
<reference evidence="7" key="2">
    <citation type="submission" date="2020-09" db="EMBL/GenBank/DDBJ databases">
        <authorList>
            <person name="Sun Q."/>
            <person name="Zhou Y."/>
        </authorList>
    </citation>
    <scope>NUCLEOTIDE SEQUENCE</scope>
    <source>
        <strain evidence="7">CGMCC 1.15758</strain>
    </source>
</reference>
<dbReference type="InterPro" id="IPR035658">
    <property type="entry name" value="TrbF"/>
</dbReference>
<accession>A0A8J2Z577</accession>
<dbReference type="InterPro" id="IPR007430">
    <property type="entry name" value="VirB8"/>
</dbReference>
<evidence type="ECO:0000313" key="8">
    <source>
        <dbReference type="Proteomes" id="UP000636949"/>
    </source>
</evidence>
<dbReference type="SUPFAM" id="SSF54427">
    <property type="entry name" value="NTF2-like"/>
    <property type="match status" value="1"/>
</dbReference>
<evidence type="ECO:0000259" key="6">
    <source>
        <dbReference type="Pfam" id="PF04335"/>
    </source>
</evidence>
<dbReference type="RefSeq" id="WP_117002871.1">
    <property type="nucleotide sequence ID" value="NZ_BMJS01000017.1"/>
</dbReference>
<dbReference type="AlphaFoldDB" id="A0A8J2Z577"/>
<dbReference type="Proteomes" id="UP000636949">
    <property type="component" value="Unassembled WGS sequence"/>
</dbReference>
<evidence type="ECO:0000256" key="4">
    <source>
        <dbReference type="ARBA" id="ARBA00023136"/>
    </source>
</evidence>
<dbReference type="Pfam" id="PF04335">
    <property type="entry name" value="VirB8"/>
    <property type="match status" value="1"/>
</dbReference>
<dbReference type="Gene3D" id="3.10.450.230">
    <property type="entry name" value="VirB8 protein"/>
    <property type="match status" value="1"/>
</dbReference>
<organism evidence="7 8">
    <name type="scientific">Cysteiniphilum litorale</name>
    <dbReference type="NCBI Taxonomy" id="2056700"/>
    <lineage>
        <taxon>Bacteria</taxon>
        <taxon>Pseudomonadati</taxon>
        <taxon>Pseudomonadota</taxon>
        <taxon>Gammaproteobacteria</taxon>
        <taxon>Thiotrichales</taxon>
        <taxon>Fastidiosibacteraceae</taxon>
        <taxon>Cysteiniphilum</taxon>
    </lineage>
</organism>
<dbReference type="OrthoDB" id="9778195at2"/>
<name>A0A8J2Z577_9GAMM</name>
<sequence>MEKEIQETQKAQKAQKVQKTDYQKAYEEWELRIGSAKKQARNWMMAAIAILIVCILLLLAIIIEANRQQMYVYVAEVKPQESVVNVQTASQSYTPTVAQKIAFVSDFIKNITEIPLDPVVLNRQWQSALLAVSGRAEDQLKQVYQAINPLKLVGDKTITTVVTNANEASNNSFEVTFQSTTYNKDGGVESVKTYSGIFTFSPSFPPKTLNQMVINPLGLKIGFFSFSEKGSSQ</sequence>
<keyword evidence="3 5" id="KW-1133">Transmembrane helix</keyword>
<evidence type="ECO:0000256" key="1">
    <source>
        <dbReference type="ARBA" id="ARBA00004167"/>
    </source>
</evidence>
<comment type="subcellular location">
    <subcellularLocation>
        <location evidence="1">Membrane</location>
        <topology evidence="1">Single-pass membrane protein</topology>
    </subcellularLocation>
</comment>
<comment type="caution">
    <text evidence="7">The sequence shown here is derived from an EMBL/GenBank/DDBJ whole genome shotgun (WGS) entry which is preliminary data.</text>
</comment>
<evidence type="ECO:0000256" key="5">
    <source>
        <dbReference type="SAM" id="Phobius"/>
    </source>
</evidence>
<proteinExistence type="predicted"/>
<feature type="transmembrane region" description="Helical" evidence="5">
    <location>
        <begin position="42"/>
        <end position="63"/>
    </location>
</feature>
<protein>
    <submittedName>
        <fullName evidence="7">Conjugal transfer protein TrbF</fullName>
    </submittedName>
</protein>
<keyword evidence="8" id="KW-1185">Reference proteome</keyword>
<dbReference type="EMBL" id="BMJS01000017">
    <property type="protein sequence ID" value="GGF99659.1"/>
    <property type="molecule type" value="Genomic_DNA"/>
</dbReference>
<keyword evidence="2 5" id="KW-0812">Transmembrane</keyword>
<keyword evidence="4 5" id="KW-0472">Membrane</keyword>
<gene>
    <name evidence="7" type="ORF">GCM10010995_16210</name>
</gene>
<dbReference type="InterPro" id="IPR032710">
    <property type="entry name" value="NTF2-like_dom_sf"/>
</dbReference>
<dbReference type="CDD" id="cd16425">
    <property type="entry name" value="TrbF"/>
    <property type="match status" value="1"/>
</dbReference>
<evidence type="ECO:0000256" key="2">
    <source>
        <dbReference type="ARBA" id="ARBA00022692"/>
    </source>
</evidence>
<evidence type="ECO:0000313" key="7">
    <source>
        <dbReference type="EMBL" id="GGF99659.1"/>
    </source>
</evidence>